<dbReference type="SUPFAM" id="SSF51445">
    <property type="entry name" value="(Trans)glycosidases"/>
    <property type="match status" value="1"/>
</dbReference>
<evidence type="ECO:0000313" key="5">
    <source>
        <dbReference type="EMBL" id="URZ12389.1"/>
    </source>
</evidence>
<comment type="similarity">
    <text evidence="1 4">Belongs to the glycosyl hydrolase 1 family.</text>
</comment>
<dbReference type="Pfam" id="PF00232">
    <property type="entry name" value="Glyco_hydro_1"/>
    <property type="match status" value="1"/>
</dbReference>
<dbReference type="RefSeq" id="WP_077836038.1">
    <property type="nucleotide sequence ID" value="NZ_CP096983.1"/>
</dbReference>
<name>A0A1S8LGR2_9CLOT</name>
<dbReference type="InterPro" id="IPR017853">
    <property type="entry name" value="GH"/>
</dbReference>
<dbReference type="GO" id="GO:0005829">
    <property type="term" value="C:cytosol"/>
    <property type="evidence" value="ECO:0007669"/>
    <property type="project" value="TreeGrafter"/>
</dbReference>
<dbReference type="Gene3D" id="3.20.20.80">
    <property type="entry name" value="Glycosidases"/>
    <property type="match status" value="1"/>
</dbReference>
<evidence type="ECO:0000256" key="1">
    <source>
        <dbReference type="ARBA" id="ARBA00010838"/>
    </source>
</evidence>
<reference evidence="5 6" key="1">
    <citation type="submission" date="2022-04" db="EMBL/GenBank/DDBJ databases">
        <title>Genome sequence of C. roseum typestrain.</title>
        <authorList>
            <person name="Poehlein A."/>
            <person name="Schoch T."/>
            <person name="Duerre P."/>
            <person name="Daniel R."/>
        </authorList>
    </citation>
    <scope>NUCLEOTIDE SEQUENCE [LARGE SCALE GENOMIC DNA]</scope>
    <source>
        <strain evidence="5 6">DSM 7320</strain>
    </source>
</reference>
<dbReference type="EMBL" id="CP096983">
    <property type="protein sequence ID" value="URZ12389.1"/>
    <property type="molecule type" value="Genomic_DNA"/>
</dbReference>
<gene>
    <name evidence="5" type="primary">gmuD_1</name>
    <name evidence="5" type="ORF">CROST_031110</name>
</gene>
<dbReference type="InterPro" id="IPR001360">
    <property type="entry name" value="Glyco_hydro_1"/>
</dbReference>
<keyword evidence="3 5" id="KW-0326">Glycosidase</keyword>
<dbReference type="PANTHER" id="PTHR10353:SF139">
    <property type="entry name" value="6-PHOSPHO-BETA-GLUCOSIDASE GMUD"/>
    <property type="match status" value="1"/>
</dbReference>
<keyword evidence="2 5" id="KW-0378">Hydrolase</keyword>
<evidence type="ECO:0000313" key="6">
    <source>
        <dbReference type="Proteomes" id="UP000190951"/>
    </source>
</evidence>
<dbReference type="KEGG" id="crw:CROST_031110"/>
<dbReference type="AlphaFoldDB" id="A0A1S8LGR2"/>
<dbReference type="FunFam" id="3.20.20.80:FF:000004">
    <property type="entry name" value="Beta-glucosidase 6-phospho-beta-glucosidase"/>
    <property type="match status" value="1"/>
</dbReference>
<dbReference type="EC" id="3.2.1.86" evidence="5"/>
<protein>
    <submittedName>
        <fullName evidence="5">6-phospho-beta-glucosidase GmuD</fullName>
        <ecNumber evidence="5">3.2.1.86</ecNumber>
    </submittedName>
</protein>
<organism evidence="5 6">
    <name type="scientific">Clostridium felsineum</name>
    <dbReference type="NCBI Taxonomy" id="36839"/>
    <lineage>
        <taxon>Bacteria</taxon>
        <taxon>Bacillati</taxon>
        <taxon>Bacillota</taxon>
        <taxon>Clostridia</taxon>
        <taxon>Eubacteriales</taxon>
        <taxon>Clostridiaceae</taxon>
        <taxon>Clostridium</taxon>
    </lineage>
</organism>
<dbReference type="PANTHER" id="PTHR10353">
    <property type="entry name" value="GLYCOSYL HYDROLASE"/>
    <property type="match status" value="1"/>
</dbReference>
<evidence type="ECO:0000256" key="3">
    <source>
        <dbReference type="ARBA" id="ARBA00023295"/>
    </source>
</evidence>
<dbReference type="GO" id="GO:0016052">
    <property type="term" value="P:carbohydrate catabolic process"/>
    <property type="evidence" value="ECO:0007669"/>
    <property type="project" value="TreeGrafter"/>
</dbReference>
<accession>A0A1S8LGR2</accession>
<evidence type="ECO:0000256" key="4">
    <source>
        <dbReference type="RuleBase" id="RU003690"/>
    </source>
</evidence>
<sequence length="462" mass="54713">MKCEFKKDFLWGAATSGPQAEGRFEKHHDSVFDYWYDIEPEAFFDRVGPNVASNFYNSYKKDLAMMKSIGFNSFRTSIQWTRLIKDFETFEVYPEAVKFYNSVIDECIELEMEPFINLHHFDLPIELYKKYGGWESKHVVDLYEGFASKCFELFSDRVKHWITFNEPIVVVEGEYLWRFHYPKLVDGKKAVQVAYNLNLASAKAINAFKKRGYHKEGGKIGIVLNLTPSYPRSNSMEDKKAADFADMFYNRMFLDTAVKGSFPKELVEVLDKDNVLWDSSEKELEIIKENTVDYLGINYYQPRRVKEKEKLYDMPTWIPEKYFDNYIMPGRRINKHRGWEIYPKAIYDIAINIRDNYNNIPWYISENGIGVEGEEKFKNEEGVIEDDYRINFIKEHLQFLNKGIKEGSNCFGYHLWTPIDCWSWSNAYKNRYGFIALDLKTQIKTIKKSGYWFKKLTENRGF</sequence>
<dbReference type="Proteomes" id="UP000190951">
    <property type="component" value="Chromosome"/>
</dbReference>
<keyword evidence="6" id="KW-1185">Reference proteome</keyword>
<dbReference type="GO" id="GO:0008706">
    <property type="term" value="F:6-phospho-beta-glucosidase activity"/>
    <property type="evidence" value="ECO:0007669"/>
    <property type="project" value="UniProtKB-EC"/>
</dbReference>
<proteinExistence type="inferred from homology"/>
<evidence type="ECO:0000256" key="2">
    <source>
        <dbReference type="ARBA" id="ARBA00022801"/>
    </source>
</evidence>
<dbReference type="PRINTS" id="PR00131">
    <property type="entry name" value="GLHYDRLASE1"/>
</dbReference>
<dbReference type="STRING" id="84029.CROST_04190"/>